<evidence type="ECO:0000313" key="1">
    <source>
        <dbReference type="EMBL" id="KAF7142006.1"/>
    </source>
</evidence>
<sequence>MVHPRSSVIFLLQYSRLHLSSMTASSSSTAMAAATPRPQRTSSPQSFPAFHLARFLLRRLLLPSPPLGVSRCCHDRSDVGIISKVGKRRQVPRLHVGNDYHFVGPRETYSCFLQLKSPSEEDAIRMQPESGENTYYSLGDDLTVEVHDPRETIWWCPCPSSFYHRRSGKALQILSLVTNLAVNEWYGQFDSAKETFEVIADYESVLEQFICHLNPSAMRRLAQKLEEECADSKLRRYCERILRIRSTGWTQGIFANFAVESMVPKGTEWGGANWEIKTPTNLKVHTTMGTGNRGYAIHDNR</sequence>
<dbReference type="PANTHER" id="PTHR19878">
    <property type="entry name" value="AUTOPHAGY PROTEIN 16-LIKE"/>
    <property type="match status" value="1"/>
</dbReference>
<comment type="caution">
    <text evidence="1">The sequence shown here is derived from an EMBL/GenBank/DDBJ whole genome shotgun (WGS) entry which is preliminary data.</text>
</comment>
<dbReference type="InterPro" id="IPR045160">
    <property type="entry name" value="ATG16"/>
</dbReference>
<proteinExistence type="predicted"/>
<dbReference type="EMBL" id="WJXA01000006">
    <property type="protein sequence ID" value="KAF7142006.1"/>
    <property type="molecule type" value="Genomic_DNA"/>
</dbReference>
<evidence type="ECO:0000313" key="2">
    <source>
        <dbReference type="Proteomes" id="UP000626092"/>
    </source>
</evidence>
<keyword evidence="2" id="KW-1185">Reference proteome</keyword>
<dbReference type="PANTHER" id="PTHR19878:SF17">
    <property type="entry name" value="TRANSDUCIN_WD40 REPEAT-LIKE SUPERFAMILY PROTEIN"/>
    <property type="match status" value="1"/>
</dbReference>
<organism evidence="1 2">
    <name type="scientific">Rhododendron simsii</name>
    <name type="common">Sims's rhododendron</name>
    <dbReference type="NCBI Taxonomy" id="118357"/>
    <lineage>
        <taxon>Eukaryota</taxon>
        <taxon>Viridiplantae</taxon>
        <taxon>Streptophyta</taxon>
        <taxon>Embryophyta</taxon>
        <taxon>Tracheophyta</taxon>
        <taxon>Spermatophyta</taxon>
        <taxon>Magnoliopsida</taxon>
        <taxon>eudicotyledons</taxon>
        <taxon>Gunneridae</taxon>
        <taxon>Pentapetalae</taxon>
        <taxon>asterids</taxon>
        <taxon>Ericales</taxon>
        <taxon>Ericaceae</taxon>
        <taxon>Ericoideae</taxon>
        <taxon>Rhodoreae</taxon>
        <taxon>Rhododendron</taxon>
    </lineage>
</organism>
<gene>
    <name evidence="1" type="ORF">RHSIM_Rhsim06G0113700</name>
</gene>
<dbReference type="Proteomes" id="UP000626092">
    <property type="component" value="Unassembled WGS sequence"/>
</dbReference>
<dbReference type="AlphaFoldDB" id="A0A834LM16"/>
<name>A0A834LM16_RHOSS</name>
<dbReference type="GO" id="GO:0000045">
    <property type="term" value="P:autophagosome assembly"/>
    <property type="evidence" value="ECO:0007669"/>
    <property type="project" value="InterPro"/>
</dbReference>
<dbReference type="OrthoDB" id="3295at2759"/>
<accession>A0A834LM16</accession>
<reference evidence="1" key="1">
    <citation type="submission" date="2019-11" db="EMBL/GenBank/DDBJ databases">
        <authorList>
            <person name="Liu Y."/>
            <person name="Hou J."/>
            <person name="Li T.-Q."/>
            <person name="Guan C.-H."/>
            <person name="Wu X."/>
            <person name="Wu H.-Z."/>
            <person name="Ling F."/>
            <person name="Zhang R."/>
            <person name="Shi X.-G."/>
            <person name="Ren J.-P."/>
            <person name="Chen E.-F."/>
            <person name="Sun J.-M."/>
        </authorList>
    </citation>
    <scope>NUCLEOTIDE SEQUENCE</scope>
    <source>
        <strain evidence="1">Adult_tree_wgs_1</strain>
        <tissue evidence="1">Leaves</tissue>
    </source>
</reference>
<protein>
    <submittedName>
        <fullName evidence="1">Uncharacterized protein</fullName>
    </submittedName>
</protein>